<keyword evidence="8 11" id="KW-0472">Membrane</keyword>
<evidence type="ECO:0000256" key="4">
    <source>
        <dbReference type="ARBA" id="ARBA00022452"/>
    </source>
</evidence>
<proteinExistence type="inferred from homology"/>
<dbReference type="PANTHER" id="PTHR30069:SF29">
    <property type="entry name" value="HEMOGLOBIN AND HEMOGLOBIN-HAPTOGLOBIN-BINDING PROTEIN 1-RELATED"/>
    <property type="match status" value="1"/>
</dbReference>
<dbReference type="InterPro" id="IPR012910">
    <property type="entry name" value="Plug_dom"/>
</dbReference>
<organism evidence="16 17">
    <name type="scientific">Marinobacter albus</name>
    <dbReference type="NCBI Taxonomy" id="3030833"/>
    <lineage>
        <taxon>Bacteria</taxon>
        <taxon>Pseudomonadati</taxon>
        <taxon>Pseudomonadota</taxon>
        <taxon>Gammaproteobacteria</taxon>
        <taxon>Pseudomonadales</taxon>
        <taxon>Marinobacteraceae</taxon>
        <taxon>Marinobacter</taxon>
    </lineage>
</organism>
<evidence type="ECO:0000256" key="8">
    <source>
        <dbReference type="ARBA" id="ARBA00023136"/>
    </source>
</evidence>
<keyword evidence="5 11" id="KW-0812">Transmembrane</keyword>
<comment type="caution">
    <text evidence="16">The sequence shown here is derived from an EMBL/GenBank/DDBJ whole genome shotgun (WGS) entry which is preliminary data.</text>
</comment>
<reference evidence="16 17" key="1">
    <citation type="submission" date="2023-05" db="EMBL/GenBank/DDBJ databases">
        <title>Marinobacter albus sp. nov., a marine bacterium isolated from sand in a coastal intertidal zone of huludao.</title>
        <authorList>
            <person name="Deng T."/>
        </authorList>
    </citation>
    <scope>NUCLEOTIDE SEQUENCE [LARGE SCALE GENOMIC DNA]</scope>
    <source>
        <strain evidence="16 17">M216</strain>
    </source>
</reference>
<protein>
    <submittedName>
        <fullName evidence="16">TonB-dependent receptor</fullName>
    </submittedName>
</protein>
<evidence type="ECO:0000256" key="3">
    <source>
        <dbReference type="ARBA" id="ARBA00022448"/>
    </source>
</evidence>
<feature type="signal peptide" evidence="13">
    <location>
        <begin position="1"/>
        <end position="23"/>
    </location>
</feature>
<dbReference type="RefSeq" id="WP_228743353.1">
    <property type="nucleotide sequence ID" value="NZ_JASSQD010000001.1"/>
</dbReference>
<dbReference type="EMBL" id="JASSQD010000001">
    <property type="protein sequence ID" value="MDK9556208.1"/>
    <property type="molecule type" value="Genomic_DNA"/>
</dbReference>
<evidence type="ECO:0000256" key="1">
    <source>
        <dbReference type="ARBA" id="ARBA00004571"/>
    </source>
</evidence>
<evidence type="ECO:0000313" key="17">
    <source>
        <dbReference type="Proteomes" id="UP001223547"/>
    </source>
</evidence>
<evidence type="ECO:0000256" key="7">
    <source>
        <dbReference type="ARBA" id="ARBA00023077"/>
    </source>
</evidence>
<keyword evidence="6 13" id="KW-0732">Signal</keyword>
<dbReference type="InterPro" id="IPR036942">
    <property type="entry name" value="Beta-barrel_TonB_sf"/>
</dbReference>
<keyword evidence="9 16" id="KW-0675">Receptor</keyword>
<dbReference type="Proteomes" id="UP001223547">
    <property type="component" value="Unassembled WGS sequence"/>
</dbReference>
<evidence type="ECO:0000259" key="15">
    <source>
        <dbReference type="Pfam" id="PF07715"/>
    </source>
</evidence>
<keyword evidence="17" id="KW-1185">Reference proteome</keyword>
<gene>
    <name evidence="16" type="ORF">QQF73_01125</name>
</gene>
<sequence>MKVRQQLWISVLVWLLIPVAANAASSDDTLWDTPLEELGQIRVVSIASGTATPLDKAAAITSVISADDIAAIGATDLDQVLETVPGLHVNHSDQGFTPKYIFRGITSSFNPQALLLINGVPVTSMMFGNRGNAWSGMPVKAIKRIEVIRGPGSALYGADAYAGVINIITKSAQDIDGVVAGARTGSFDTHAAWIEGSTAWNGTDISLVLEQQSTDGWRKTIDRDAQTNFDEAFGTSASLAPGPVNMAADHFDARIDFSGDRWQLRAGLQDRRNLATGPGLAQALDPEGRYESQRINLDYSYHWLEIIDGLDIESRISYYNLTQEPENDIALYPPGAFGGAFPDGFLGSPGYKERQARLDLSSIYSRFDNHRILSGVGAFWADLYDVSERKNFNADFSPKGQVEDVSDDPDQVWMPEEDRKNYYMFVQDEWQFAQNWQLVSGLRYDYYADFGDTVNPRAALVWATTNNLTTKFLYGRAFRAPSLNELYVDNNPVTAGNDELDPETIDTLELALSYQASSRLFYGFNVFYYEIDDLITAEPTSGPVSSQYQNSGKRKGHGGELEVTYQALDNLNLTANYAYQSAEDDENKESVGQAPNHQVYARVEWQVAQTWALNTQANWVGEQKRAATDSREPVADYTTVDFTARTNGLWRGFDIAVSVRNAFNADVRDPSPYSDPRPAIPGDFPMPGRSAYVEAQYQF</sequence>
<comment type="subcellular location">
    <subcellularLocation>
        <location evidence="1 11">Cell outer membrane</location>
        <topology evidence="1 11">Multi-pass membrane protein</topology>
    </subcellularLocation>
</comment>
<dbReference type="CDD" id="cd01347">
    <property type="entry name" value="ligand_gated_channel"/>
    <property type="match status" value="1"/>
</dbReference>
<keyword evidence="3 11" id="KW-0813">Transport</keyword>
<keyword evidence="7 12" id="KW-0798">TonB box</keyword>
<dbReference type="Gene3D" id="2.170.130.10">
    <property type="entry name" value="TonB-dependent receptor, plug domain"/>
    <property type="match status" value="1"/>
</dbReference>
<accession>A0ABT7H778</accession>
<keyword evidence="10 11" id="KW-0998">Cell outer membrane</keyword>
<dbReference type="InterPro" id="IPR037066">
    <property type="entry name" value="Plug_dom_sf"/>
</dbReference>
<dbReference type="Pfam" id="PF00593">
    <property type="entry name" value="TonB_dep_Rec_b-barrel"/>
    <property type="match status" value="1"/>
</dbReference>
<feature type="chain" id="PRO_5047058788" evidence="13">
    <location>
        <begin position="24"/>
        <end position="699"/>
    </location>
</feature>
<evidence type="ECO:0000256" key="12">
    <source>
        <dbReference type="RuleBase" id="RU003357"/>
    </source>
</evidence>
<dbReference type="PANTHER" id="PTHR30069">
    <property type="entry name" value="TONB-DEPENDENT OUTER MEMBRANE RECEPTOR"/>
    <property type="match status" value="1"/>
</dbReference>
<comment type="similarity">
    <text evidence="2">Belongs to the TonB-dependent receptor family. Hemoglobin/haptoglobin binding protein subfamily.</text>
</comment>
<dbReference type="PROSITE" id="PS52016">
    <property type="entry name" value="TONB_DEPENDENT_REC_3"/>
    <property type="match status" value="1"/>
</dbReference>
<feature type="domain" description="TonB-dependent receptor-like beta-barrel" evidence="14">
    <location>
        <begin position="263"/>
        <end position="661"/>
    </location>
</feature>
<evidence type="ECO:0000256" key="2">
    <source>
        <dbReference type="ARBA" id="ARBA00008143"/>
    </source>
</evidence>
<evidence type="ECO:0000256" key="11">
    <source>
        <dbReference type="PROSITE-ProRule" id="PRU01360"/>
    </source>
</evidence>
<dbReference type="InterPro" id="IPR000531">
    <property type="entry name" value="Beta-barrel_TonB"/>
</dbReference>
<name>A0ABT7H778_9GAMM</name>
<evidence type="ECO:0000256" key="10">
    <source>
        <dbReference type="ARBA" id="ARBA00023237"/>
    </source>
</evidence>
<dbReference type="SUPFAM" id="SSF56935">
    <property type="entry name" value="Porins"/>
    <property type="match status" value="1"/>
</dbReference>
<evidence type="ECO:0000313" key="16">
    <source>
        <dbReference type="EMBL" id="MDK9556208.1"/>
    </source>
</evidence>
<evidence type="ECO:0000256" key="5">
    <source>
        <dbReference type="ARBA" id="ARBA00022692"/>
    </source>
</evidence>
<evidence type="ECO:0000256" key="9">
    <source>
        <dbReference type="ARBA" id="ARBA00023170"/>
    </source>
</evidence>
<evidence type="ECO:0000256" key="13">
    <source>
        <dbReference type="SAM" id="SignalP"/>
    </source>
</evidence>
<dbReference type="InterPro" id="IPR039426">
    <property type="entry name" value="TonB-dep_rcpt-like"/>
</dbReference>
<keyword evidence="4 11" id="KW-1134">Transmembrane beta strand</keyword>
<dbReference type="Pfam" id="PF07715">
    <property type="entry name" value="Plug"/>
    <property type="match status" value="1"/>
</dbReference>
<feature type="domain" description="TonB-dependent receptor plug" evidence="15">
    <location>
        <begin position="55"/>
        <end position="164"/>
    </location>
</feature>
<evidence type="ECO:0000259" key="14">
    <source>
        <dbReference type="Pfam" id="PF00593"/>
    </source>
</evidence>
<dbReference type="Gene3D" id="2.40.170.20">
    <property type="entry name" value="TonB-dependent receptor, beta-barrel domain"/>
    <property type="match status" value="1"/>
</dbReference>
<evidence type="ECO:0000256" key="6">
    <source>
        <dbReference type="ARBA" id="ARBA00022729"/>
    </source>
</evidence>